<keyword evidence="1" id="KW-1133">Transmembrane helix</keyword>
<sequence>MWQGLNLFFWFLAIVAFGFELWALFDAVRAPAGAYTAADKQTKNLWLILLVVAVVVGLGGAVGFLHLLSFLPIAAFLVAAIYLADVRPAVAQYRGKGKGDSSNMGPYGPW</sequence>
<gene>
    <name evidence="2" type="ORF">DFJ69_1937</name>
</gene>
<keyword evidence="1" id="KW-0812">Transmembrane</keyword>
<name>A0A3D9SPV9_9ACTN</name>
<keyword evidence="1" id="KW-0472">Membrane</keyword>
<dbReference type="Pfam" id="PF10724">
    <property type="entry name" value="DUF2516"/>
    <property type="match status" value="1"/>
</dbReference>
<comment type="caution">
    <text evidence="2">The sequence shown here is derived from an EMBL/GenBank/DDBJ whole genome shotgun (WGS) entry which is preliminary data.</text>
</comment>
<keyword evidence="3" id="KW-1185">Reference proteome</keyword>
<evidence type="ECO:0000313" key="3">
    <source>
        <dbReference type="Proteomes" id="UP000256661"/>
    </source>
</evidence>
<reference evidence="2 3" key="1">
    <citation type="submission" date="2018-08" db="EMBL/GenBank/DDBJ databases">
        <title>Sequencing the genomes of 1000 actinobacteria strains.</title>
        <authorList>
            <person name="Klenk H.-P."/>
        </authorList>
    </citation>
    <scope>NUCLEOTIDE SEQUENCE [LARGE SCALE GENOMIC DNA]</scope>
    <source>
        <strain evidence="2 3">DSM 43927</strain>
    </source>
</reference>
<feature type="transmembrane region" description="Helical" evidence="1">
    <location>
        <begin position="70"/>
        <end position="90"/>
    </location>
</feature>
<feature type="transmembrane region" description="Helical" evidence="1">
    <location>
        <begin position="6"/>
        <end position="25"/>
    </location>
</feature>
<organism evidence="2 3">
    <name type="scientific">Thermomonospora umbrina</name>
    <dbReference type="NCBI Taxonomy" id="111806"/>
    <lineage>
        <taxon>Bacteria</taxon>
        <taxon>Bacillati</taxon>
        <taxon>Actinomycetota</taxon>
        <taxon>Actinomycetes</taxon>
        <taxon>Streptosporangiales</taxon>
        <taxon>Thermomonosporaceae</taxon>
        <taxon>Thermomonospora</taxon>
    </lineage>
</organism>
<proteinExistence type="predicted"/>
<evidence type="ECO:0000313" key="2">
    <source>
        <dbReference type="EMBL" id="REE96500.1"/>
    </source>
</evidence>
<dbReference type="RefSeq" id="WP_245974198.1">
    <property type="nucleotide sequence ID" value="NZ_QTTT01000001.1"/>
</dbReference>
<evidence type="ECO:0000256" key="1">
    <source>
        <dbReference type="SAM" id="Phobius"/>
    </source>
</evidence>
<feature type="transmembrane region" description="Helical" evidence="1">
    <location>
        <begin position="45"/>
        <end position="64"/>
    </location>
</feature>
<accession>A0A3D9SPV9</accession>
<protein>
    <submittedName>
        <fullName evidence="2">Uncharacterized protein DUF2516</fullName>
    </submittedName>
</protein>
<dbReference type="EMBL" id="QTTT01000001">
    <property type="protein sequence ID" value="REE96500.1"/>
    <property type="molecule type" value="Genomic_DNA"/>
</dbReference>
<dbReference type="InterPro" id="IPR019662">
    <property type="entry name" value="DUF2516"/>
</dbReference>
<dbReference type="Proteomes" id="UP000256661">
    <property type="component" value="Unassembled WGS sequence"/>
</dbReference>
<dbReference type="AlphaFoldDB" id="A0A3D9SPV9"/>